<gene>
    <name evidence="2" type="ORF">QC764_106815</name>
</gene>
<dbReference type="SUPFAM" id="SSF54427">
    <property type="entry name" value="NTF2-like"/>
    <property type="match status" value="1"/>
</dbReference>
<reference evidence="2 3" key="1">
    <citation type="journal article" date="2023" name="bioRxiv">
        <title>High-quality genome assemblies of four members of thePodospora anserinaspecies complex.</title>
        <authorList>
            <person name="Ament-Velasquez S.L."/>
            <person name="Vogan A.A."/>
            <person name="Wallerman O."/>
            <person name="Hartmann F."/>
            <person name="Gautier V."/>
            <person name="Silar P."/>
            <person name="Giraud T."/>
            <person name="Johannesson H."/>
        </authorList>
    </citation>
    <scope>NUCLEOTIDE SEQUENCE [LARGE SCALE GENOMIC DNA]</scope>
    <source>
        <strain evidence="2 3">CBS 124.78</strain>
    </source>
</reference>
<dbReference type="GeneID" id="87962797"/>
<feature type="domain" description="SnoaL-like" evidence="1">
    <location>
        <begin position="9"/>
        <end position="153"/>
    </location>
</feature>
<dbReference type="Pfam" id="PF13577">
    <property type="entry name" value="SnoaL_4"/>
    <property type="match status" value="1"/>
</dbReference>
<protein>
    <recommendedName>
        <fullName evidence="1">SnoaL-like domain-containing protein</fullName>
    </recommendedName>
</protein>
<dbReference type="InterPro" id="IPR032710">
    <property type="entry name" value="NTF2-like_dom_sf"/>
</dbReference>
<proteinExistence type="predicted"/>
<sequence>MTYTVTQFLLDRSNIEEVILKVPLYYDLKTLPPLLNEVYAPNLTIDYTSLLGGTPLTISSHDWVHNHLAPLIEVYSSSQHVTTGIILPDLPQPGPDSSRPTTVKVCAQVAGNLVPKDGKGPKLIQNGGLLEAEVERFESLEREGGNGWRITRYKVTKGWDNGAGVMDVVRGEEEGGGG</sequence>
<dbReference type="EMBL" id="JAFFHC010000001">
    <property type="protein sequence ID" value="KAK4681371.1"/>
    <property type="molecule type" value="Genomic_DNA"/>
</dbReference>
<comment type="caution">
    <text evidence="2">The sequence shown here is derived from an EMBL/GenBank/DDBJ whole genome shotgun (WGS) entry which is preliminary data.</text>
</comment>
<dbReference type="RefSeq" id="XP_062804841.1">
    <property type="nucleotide sequence ID" value="XM_062941932.1"/>
</dbReference>
<dbReference type="Proteomes" id="UP001323617">
    <property type="component" value="Unassembled WGS sequence"/>
</dbReference>
<name>A0ABR0IMC6_9PEZI</name>
<keyword evidence="3" id="KW-1185">Reference proteome</keyword>
<accession>A0ABR0IMC6</accession>
<organism evidence="2 3">
    <name type="scientific">Podospora pseudoanserina</name>
    <dbReference type="NCBI Taxonomy" id="2609844"/>
    <lineage>
        <taxon>Eukaryota</taxon>
        <taxon>Fungi</taxon>
        <taxon>Dikarya</taxon>
        <taxon>Ascomycota</taxon>
        <taxon>Pezizomycotina</taxon>
        <taxon>Sordariomycetes</taxon>
        <taxon>Sordariomycetidae</taxon>
        <taxon>Sordariales</taxon>
        <taxon>Podosporaceae</taxon>
        <taxon>Podospora</taxon>
    </lineage>
</organism>
<dbReference type="Gene3D" id="3.10.450.50">
    <property type="match status" value="1"/>
</dbReference>
<dbReference type="InterPro" id="IPR037401">
    <property type="entry name" value="SnoaL-like"/>
</dbReference>
<evidence type="ECO:0000259" key="1">
    <source>
        <dbReference type="Pfam" id="PF13577"/>
    </source>
</evidence>
<evidence type="ECO:0000313" key="2">
    <source>
        <dbReference type="EMBL" id="KAK4681371.1"/>
    </source>
</evidence>
<evidence type="ECO:0000313" key="3">
    <source>
        <dbReference type="Proteomes" id="UP001323617"/>
    </source>
</evidence>